<dbReference type="SUPFAM" id="SSF158472">
    <property type="entry name" value="HAMP domain-like"/>
    <property type="match status" value="1"/>
</dbReference>
<organism evidence="11 12">
    <name type="scientific">Puia dinghuensis</name>
    <dbReference type="NCBI Taxonomy" id="1792502"/>
    <lineage>
        <taxon>Bacteria</taxon>
        <taxon>Pseudomonadati</taxon>
        <taxon>Bacteroidota</taxon>
        <taxon>Chitinophagia</taxon>
        <taxon>Chitinophagales</taxon>
        <taxon>Chitinophagaceae</taxon>
        <taxon>Puia</taxon>
    </lineage>
</organism>
<comment type="catalytic activity">
    <reaction evidence="1">
        <text>ATP + protein L-histidine = ADP + protein N-phospho-L-histidine.</text>
        <dbReference type="EC" id="2.7.13.3"/>
    </reaction>
</comment>
<dbReference type="InterPro" id="IPR003594">
    <property type="entry name" value="HATPase_dom"/>
</dbReference>
<feature type="domain" description="HAMP" evidence="10">
    <location>
        <begin position="237"/>
        <end position="289"/>
    </location>
</feature>
<proteinExistence type="predicted"/>
<accession>A0A8J2UBP6</accession>
<dbReference type="PRINTS" id="PR00344">
    <property type="entry name" value="BCTRLSENSOR"/>
</dbReference>
<comment type="caution">
    <text evidence="11">The sequence shown here is derived from an EMBL/GenBank/DDBJ whole genome shotgun (WGS) entry which is preliminary data.</text>
</comment>
<dbReference type="CDD" id="cd06225">
    <property type="entry name" value="HAMP"/>
    <property type="match status" value="1"/>
</dbReference>
<reference evidence="11" key="1">
    <citation type="journal article" date="2014" name="Int. J. Syst. Evol. Microbiol.">
        <title>Complete genome sequence of Corynebacterium casei LMG S-19264T (=DSM 44701T), isolated from a smear-ripened cheese.</title>
        <authorList>
            <consortium name="US DOE Joint Genome Institute (JGI-PGF)"/>
            <person name="Walter F."/>
            <person name="Albersmeier A."/>
            <person name="Kalinowski J."/>
            <person name="Ruckert C."/>
        </authorList>
    </citation>
    <scope>NUCLEOTIDE SEQUENCE</scope>
    <source>
        <strain evidence="11">CGMCC 1.15448</strain>
    </source>
</reference>
<dbReference type="InterPro" id="IPR003660">
    <property type="entry name" value="HAMP_dom"/>
</dbReference>
<dbReference type="SMART" id="SM00388">
    <property type="entry name" value="HisKA"/>
    <property type="match status" value="1"/>
</dbReference>
<dbReference type="FunFam" id="3.30.565.10:FF:000006">
    <property type="entry name" value="Sensor histidine kinase WalK"/>
    <property type="match status" value="1"/>
</dbReference>
<comment type="subcellular location">
    <subcellularLocation>
        <location evidence="2">Membrane</location>
    </subcellularLocation>
</comment>
<evidence type="ECO:0000256" key="7">
    <source>
        <dbReference type="SAM" id="Coils"/>
    </source>
</evidence>
<dbReference type="SMART" id="SM00387">
    <property type="entry name" value="HATPase_c"/>
    <property type="match status" value="1"/>
</dbReference>
<evidence type="ECO:0000256" key="6">
    <source>
        <dbReference type="ARBA" id="ARBA00022777"/>
    </source>
</evidence>
<keyword evidence="8" id="KW-0812">Transmembrane</keyword>
<sequence>MKRPFFRWFRDISISKKLIFTVGIMGLLIVIELVVLFFSINTLSSVRAYVGGEGLWSKAQKDALYQLYKYARTHDEADYQKSLDHLKVNLGDHKARLEMIKPNPDIELVRQGFIEGRNDPADVNGMIKLFRRFHSNKYIHRAIMAWTKADSIVLLFIQLGQDLHDEINSPHSSQQHINAILDQIDPLNSRLTPIEDEFSYALGEGSRWLEDVVLKLLFIVALTVECTGLTLAITVSRGIQKGLREILLSARAVTKGDFSRKARAYSADEIGTLANSFNSMAEELERLEHENREVNNSLEKKVHQRTQEIESKNKELEQFAYVASHDLQEPLRTISGFVDLLKKEYRDKLDSNGQIYLNYLSQASDRMKTLIKDLLDYSRIGREKEAMPVDCNHLLDEVLADLGKSIRESGAHISSSPLPVLRAYPTELKLLFQNLIVNSIKFRHPERPPIVLVSAVQDNGKWQFSVTDNGIGIEKQFLERIFIIFQRLHNRAQYEGSGIGLAHCKKIVEFHEGRIWADAEPGKGSRFYFTISKDL</sequence>
<evidence type="ECO:0000256" key="2">
    <source>
        <dbReference type="ARBA" id="ARBA00004370"/>
    </source>
</evidence>
<gene>
    <name evidence="11" type="ORF">GCM10011511_17980</name>
</gene>
<evidence type="ECO:0000256" key="1">
    <source>
        <dbReference type="ARBA" id="ARBA00000085"/>
    </source>
</evidence>
<dbReference type="PANTHER" id="PTHR43304:SF1">
    <property type="entry name" value="PAC DOMAIN-CONTAINING PROTEIN"/>
    <property type="match status" value="1"/>
</dbReference>
<dbReference type="Proteomes" id="UP000607559">
    <property type="component" value="Unassembled WGS sequence"/>
</dbReference>
<dbReference type="GO" id="GO:0000155">
    <property type="term" value="F:phosphorelay sensor kinase activity"/>
    <property type="evidence" value="ECO:0007669"/>
    <property type="project" value="InterPro"/>
</dbReference>
<keyword evidence="8" id="KW-0472">Membrane</keyword>
<evidence type="ECO:0000313" key="11">
    <source>
        <dbReference type="EMBL" id="GGA95057.1"/>
    </source>
</evidence>
<dbReference type="Pfam" id="PF02518">
    <property type="entry name" value="HATPase_c"/>
    <property type="match status" value="1"/>
</dbReference>
<dbReference type="PROSITE" id="PS50109">
    <property type="entry name" value="HIS_KIN"/>
    <property type="match status" value="1"/>
</dbReference>
<dbReference type="Gene3D" id="3.30.565.10">
    <property type="entry name" value="Histidine kinase-like ATPase, C-terminal domain"/>
    <property type="match status" value="1"/>
</dbReference>
<dbReference type="InterPro" id="IPR036097">
    <property type="entry name" value="HisK_dim/P_sf"/>
</dbReference>
<protein>
    <recommendedName>
        <fullName evidence="3">histidine kinase</fullName>
        <ecNumber evidence="3">2.7.13.3</ecNumber>
    </recommendedName>
</protein>
<dbReference type="Gene3D" id="1.10.287.130">
    <property type="match status" value="1"/>
</dbReference>
<dbReference type="InterPro" id="IPR036890">
    <property type="entry name" value="HATPase_C_sf"/>
</dbReference>
<dbReference type="RefSeq" id="WP_188930776.1">
    <property type="nucleotide sequence ID" value="NZ_BMJC01000002.1"/>
</dbReference>
<dbReference type="CDD" id="cd00082">
    <property type="entry name" value="HisKA"/>
    <property type="match status" value="1"/>
</dbReference>
<dbReference type="EC" id="2.7.13.3" evidence="3"/>
<feature type="coiled-coil region" evidence="7">
    <location>
        <begin position="270"/>
        <end position="315"/>
    </location>
</feature>
<evidence type="ECO:0000256" key="5">
    <source>
        <dbReference type="ARBA" id="ARBA00022679"/>
    </source>
</evidence>
<dbReference type="InterPro" id="IPR052162">
    <property type="entry name" value="Sensor_kinase/Photoreceptor"/>
</dbReference>
<evidence type="ECO:0000256" key="4">
    <source>
        <dbReference type="ARBA" id="ARBA00022553"/>
    </source>
</evidence>
<dbReference type="SUPFAM" id="SSF47384">
    <property type="entry name" value="Homodimeric domain of signal transducing histidine kinase"/>
    <property type="match status" value="1"/>
</dbReference>
<dbReference type="SMART" id="SM00304">
    <property type="entry name" value="HAMP"/>
    <property type="match status" value="1"/>
</dbReference>
<dbReference type="InterPro" id="IPR005467">
    <property type="entry name" value="His_kinase_dom"/>
</dbReference>
<keyword evidence="5" id="KW-0808">Transferase</keyword>
<dbReference type="Pfam" id="PF00672">
    <property type="entry name" value="HAMP"/>
    <property type="match status" value="1"/>
</dbReference>
<feature type="domain" description="Histidine kinase" evidence="9">
    <location>
        <begin position="322"/>
        <end position="535"/>
    </location>
</feature>
<keyword evidence="4" id="KW-0597">Phosphoprotein</keyword>
<evidence type="ECO:0000259" key="10">
    <source>
        <dbReference type="PROSITE" id="PS50885"/>
    </source>
</evidence>
<keyword evidence="8" id="KW-1133">Transmembrane helix</keyword>
<keyword evidence="7" id="KW-0175">Coiled coil</keyword>
<evidence type="ECO:0000256" key="8">
    <source>
        <dbReference type="SAM" id="Phobius"/>
    </source>
</evidence>
<reference evidence="11" key="2">
    <citation type="submission" date="2020-09" db="EMBL/GenBank/DDBJ databases">
        <authorList>
            <person name="Sun Q."/>
            <person name="Zhou Y."/>
        </authorList>
    </citation>
    <scope>NUCLEOTIDE SEQUENCE</scope>
    <source>
        <strain evidence="11">CGMCC 1.15448</strain>
    </source>
</reference>
<dbReference type="GO" id="GO:0016020">
    <property type="term" value="C:membrane"/>
    <property type="evidence" value="ECO:0007669"/>
    <property type="project" value="UniProtKB-SubCell"/>
</dbReference>
<dbReference type="AlphaFoldDB" id="A0A8J2UBP6"/>
<evidence type="ECO:0000256" key="3">
    <source>
        <dbReference type="ARBA" id="ARBA00012438"/>
    </source>
</evidence>
<dbReference type="InterPro" id="IPR004358">
    <property type="entry name" value="Sig_transdc_His_kin-like_C"/>
</dbReference>
<name>A0A8J2UBP6_9BACT</name>
<evidence type="ECO:0000259" key="9">
    <source>
        <dbReference type="PROSITE" id="PS50109"/>
    </source>
</evidence>
<evidence type="ECO:0000313" key="12">
    <source>
        <dbReference type="Proteomes" id="UP000607559"/>
    </source>
</evidence>
<dbReference type="Pfam" id="PF00512">
    <property type="entry name" value="HisKA"/>
    <property type="match status" value="1"/>
</dbReference>
<dbReference type="PROSITE" id="PS50885">
    <property type="entry name" value="HAMP"/>
    <property type="match status" value="1"/>
</dbReference>
<keyword evidence="6" id="KW-0418">Kinase</keyword>
<dbReference type="InterPro" id="IPR003661">
    <property type="entry name" value="HisK_dim/P_dom"/>
</dbReference>
<dbReference type="PANTHER" id="PTHR43304">
    <property type="entry name" value="PHYTOCHROME-LIKE PROTEIN CPH1"/>
    <property type="match status" value="1"/>
</dbReference>
<feature type="transmembrane region" description="Helical" evidence="8">
    <location>
        <begin position="20"/>
        <end position="40"/>
    </location>
</feature>
<dbReference type="SUPFAM" id="SSF55874">
    <property type="entry name" value="ATPase domain of HSP90 chaperone/DNA topoisomerase II/histidine kinase"/>
    <property type="match status" value="1"/>
</dbReference>
<dbReference type="Gene3D" id="6.10.340.10">
    <property type="match status" value="1"/>
</dbReference>
<keyword evidence="12" id="KW-1185">Reference proteome</keyword>
<dbReference type="EMBL" id="BMJC01000002">
    <property type="protein sequence ID" value="GGA95057.1"/>
    <property type="molecule type" value="Genomic_DNA"/>
</dbReference>